<proteinExistence type="predicted"/>
<dbReference type="Proteomes" id="UP001215598">
    <property type="component" value="Unassembled WGS sequence"/>
</dbReference>
<dbReference type="EMBL" id="JARKIB010000167">
    <property type="protein sequence ID" value="KAJ7729166.1"/>
    <property type="molecule type" value="Genomic_DNA"/>
</dbReference>
<evidence type="ECO:0000313" key="2">
    <source>
        <dbReference type="Proteomes" id="UP001215598"/>
    </source>
</evidence>
<reference evidence="1" key="1">
    <citation type="submission" date="2023-03" db="EMBL/GenBank/DDBJ databases">
        <title>Massive genome expansion in bonnet fungi (Mycena s.s.) driven by repeated elements and novel gene families across ecological guilds.</title>
        <authorList>
            <consortium name="Lawrence Berkeley National Laboratory"/>
            <person name="Harder C.B."/>
            <person name="Miyauchi S."/>
            <person name="Viragh M."/>
            <person name="Kuo A."/>
            <person name="Thoen E."/>
            <person name="Andreopoulos B."/>
            <person name="Lu D."/>
            <person name="Skrede I."/>
            <person name="Drula E."/>
            <person name="Henrissat B."/>
            <person name="Morin E."/>
            <person name="Kohler A."/>
            <person name="Barry K."/>
            <person name="LaButti K."/>
            <person name="Morin E."/>
            <person name="Salamov A."/>
            <person name="Lipzen A."/>
            <person name="Mereny Z."/>
            <person name="Hegedus B."/>
            <person name="Baldrian P."/>
            <person name="Stursova M."/>
            <person name="Weitz H."/>
            <person name="Taylor A."/>
            <person name="Grigoriev I.V."/>
            <person name="Nagy L.G."/>
            <person name="Martin F."/>
            <person name="Kauserud H."/>
        </authorList>
    </citation>
    <scope>NUCLEOTIDE SEQUENCE</scope>
    <source>
        <strain evidence="1">CBHHK182m</strain>
    </source>
</reference>
<name>A0AAD7HVC4_9AGAR</name>
<sequence>MAFAFKDDVPNKECFASLTLSAALATTAFAQTISIQAPVDGTTSSSSDLVQVALAIGLSIPNLAPAIGDTILYNGPFNPQVGTVQNFIVTIPADTPAGLMSLNVAHFDLIGMRTLLLISD</sequence>
<keyword evidence="2" id="KW-1185">Reference proteome</keyword>
<accession>A0AAD7HVC4</accession>
<evidence type="ECO:0000313" key="1">
    <source>
        <dbReference type="EMBL" id="KAJ7729166.1"/>
    </source>
</evidence>
<dbReference type="AlphaFoldDB" id="A0AAD7HVC4"/>
<organism evidence="1 2">
    <name type="scientific">Mycena metata</name>
    <dbReference type="NCBI Taxonomy" id="1033252"/>
    <lineage>
        <taxon>Eukaryota</taxon>
        <taxon>Fungi</taxon>
        <taxon>Dikarya</taxon>
        <taxon>Basidiomycota</taxon>
        <taxon>Agaricomycotina</taxon>
        <taxon>Agaricomycetes</taxon>
        <taxon>Agaricomycetidae</taxon>
        <taxon>Agaricales</taxon>
        <taxon>Marasmiineae</taxon>
        <taxon>Mycenaceae</taxon>
        <taxon>Mycena</taxon>
    </lineage>
</organism>
<protein>
    <submittedName>
        <fullName evidence="1">Uncharacterized protein</fullName>
    </submittedName>
</protein>
<gene>
    <name evidence="1" type="ORF">B0H16DRAFT_1734325</name>
</gene>
<comment type="caution">
    <text evidence="1">The sequence shown here is derived from an EMBL/GenBank/DDBJ whole genome shotgun (WGS) entry which is preliminary data.</text>
</comment>